<dbReference type="RefSeq" id="WP_143555058.1">
    <property type="nucleotide sequence ID" value="NZ_VJWA01000001.1"/>
</dbReference>
<dbReference type="NCBIfam" id="NF038091">
    <property type="entry name" value="T4SS_VirB10"/>
    <property type="match status" value="1"/>
</dbReference>
<proteinExistence type="inferred from homology"/>
<dbReference type="Gene3D" id="2.40.128.260">
    <property type="entry name" value="Type IV secretion system, VirB10/TraB/TrbI"/>
    <property type="match status" value="2"/>
</dbReference>
<dbReference type="EMBL" id="VJWA01000001">
    <property type="protein sequence ID" value="TRW17513.1"/>
    <property type="molecule type" value="Genomic_DNA"/>
</dbReference>
<feature type="region of interest" description="Disordered" evidence="7">
    <location>
        <begin position="120"/>
        <end position="147"/>
    </location>
</feature>
<dbReference type="Pfam" id="PF03743">
    <property type="entry name" value="TrbI"/>
    <property type="match status" value="1"/>
</dbReference>
<comment type="caution">
    <text evidence="9">The sequence shown here is derived from an EMBL/GenBank/DDBJ whole genome shotgun (WGS) entry which is preliminary data.</text>
</comment>
<feature type="transmembrane region" description="Helical" evidence="8">
    <location>
        <begin position="23"/>
        <end position="44"/>
    </location>
</feature>
<comment type="similarity">
    <text evidence="2">Belongs to the TrbI/VirB10 family.</text>
</comment>
<protein>
    <submittedName>
        <fullName evidence="9">TrbI/VirB10 family protein</fullName>
    </submittedName>
</protein>
<reference evidence="9 10" key="1">
    <citation type="submission" date="2019-07" db="EMBL/GenBank/DDBJ databases">
        <title>Novel species isolated from glacier.</title>
        <authorList>
            <person name="Liu Q."/>
            <person name="Xin Y.-H."/>
        </authorList>
    </citation>
    <scope>NUCLEOTIDE SEQUENCE [LARGE SCALE GENOMIC DNA]</scope>
    <source>
        <strain evidence="9 10">LB1R16</strain>
    </source>
</reference>
<dbReference type="Proteomes" id="UP000317894">
    <property type="component" value="Unassembled WGS sequence"/>
</dbReference>
<evidence type="ECO:0000256" key="4">
    <source>
        <dbReference type="ARBA" id="ARBA00022692"/>
    </source>
</evidence>
<keyword evidence="5 8" id="KW-1133">Transmembrane helix</keyword>
<dbReference type="InterPro" id="IPR047695">
    <property type="entry name" value="T4SS_VirB10/PtlG"/>
</dbReference>
<evidence type="ECO:0000256" key="8">
    <source>
        <dbReference type="SAM" id="Phobius"/>
    </source>
</evidence>
<evidence type="ECO:0000313" key="9">
    <source>
        <dbReference type="EMBL" id="TRW17513.1"/>
    </source>
</evidence>
<evidence type="ECO:0000256" key="6">
    <source>
        <dbReference type="ARBA" id="ARBA00023136"/>
    </source>
</evidence>
<evidence type="ECO:0000256" key="7">
    <source>
        <dbReference type="SAM" id="MobiDB-lite"/>
    </source>
</evidence>
<dbReference type="AlphaFoldDB" id="A0A552UH00"/>
<keyword evidence="3" id="KW-1003">Cell membrane</keyword>
<organism evidence="9 10">
    <name type="scientific">Glacieibacterium frigidum</name>
    <dbReference type="NCBI Taxonomy" id="2593303"/>
    <lineage>
        <taxon>Bacteria</taxon>
        <taxon>Pseudomonadati</taxon>
        <taxon>Pseudomonadota</taxon>
        <taxon>Alphaproteobacteria</taxon>
        <taxon>Sphingomonadales</taxon>
        <taxon>Sphingosinicellaceae</taxon>
        <taxon>Glacieibacterium</taxon>
    </lineage>
</organism>
<evidence type="ECO:0000256" key="3">
    <source>
        <dbReference type="ARBA" id="ARBA00022475"/>
    </source>
</evidence>
<comment type="subcellular location">
    <subcellularLocation>
        <location evidence="1">Cell membrane</location>
        <topology evidence="1">Single-pass membrane protein</topology>
    </subcellularLocation>
</comment>
<dbReference type="InterPro" id="IPR042217">
    <property type="entry name" value="T4SS_VirB10/TrbI"/>
</dbReference>
<evidence type="ECO:0000256" key="2">
    <source>
        <dbReference type="ARBA" id="ARBA00010265"/>
    </source>
</evidence>
<gene>
    <name evidence="9" type="ORF">FMM06_04975</name>
</gene>
<sequence>MSDDFARASARAAPAVGRPPSRWVLPAGIAGVVLLGVATFAAVYEPGAKPQEALAVSTRAPTTSADLPPPPTLAPAPIAAAPVIAAPVAAPLPPLPAPPPPAAVPPVIRPVTPAVVVDLSVPERPGDRPEAATAAATGSEGRTNPRVASNQAFLDRVTRDRVDTVGTDRLSSTDLVIPQGTIITGVLETAINSDLPGLVRAVVSRDVRGFDGSKILIPRGSRLIGQYSNGVALGQSRAFVIWTRVLRSDGVSVQLGSAATDALGSAGLTGKVNSHFLRRFGSAALLSVITGGIDYLVATANNGGVTIGSPQQATQLAGIALQREIDIPPTIKVAQGTPVRVFVAKDLDFAVERAAR</sequence>
<keyword evidence="10" id="KW-1185">Reference proteome</keyword>
<accession>A0A552UH00</accession>
<keyword evidence="4 8" id="KW-0812">Transmembrane</keyword>
<dbReference type="OrthoDB" id="9807354at2"/>
<dbReference type="InterPro" id="IPR005498">
    <property type="entry name" value="T4SS_VirB10/TraB/TrbI"/>
</dbReference>
<dbReference type="CDD" id="cd16429">
    <property type="entry name" value="VirB10"/>
    <property type="match status" value="1"/>
</dbReference>
<dbReference type="GO" id="GO:0005886">
    <property type="term" value="C:plasma membrane"/>
    <property type="evidence" value="ECO:0007669"/>
    <property type="project" value="UniProtKB-SubCell"/>
</dbReference>
<keyword evidence="6 8" id="KW-0472">Membrane</keyword>
<evidence type="ECO:0000313" key="10">
    <source>
        <dbReference type="Proteomes" id="UP000317894"/>
    </source>
</evidence>
<name>A0A552UH00_9SPHN</name>
<evidence type="ECO:0000256" key="5">
    <source>
        <dbReference type="ARBA" id="ARBA00022989"/>
    </source>
</evidence>
<evidence type="ECO:0000256" key="1">
    <source>
        <dbReference type="ARBA" id="ARBA00004162"/>
    </source>
</evidence>